<dbReference type="GO" id="GO:0005886">
    <property type="term" value="C:plasma membrane"/>
    <property type="evidence" value="ECO:0007669"/>
    <property type="project" value="TreeGrafter"/>
</dbReference>
<evidence type="ECO:0000256" key="3">
    <source>
        <dbReference type="SAM" id="Coils"/>
    </source>
</evidence>
<feature type="domain" description="GGDEF" evidence="4">
    <location>
        <begin position="161"/>
        <end position="286"/>
    </location>
</feature>
<evidence type="ECO:0000313" key="6">
    <source>
        <dbReference type="Proteomes" id="UP000249066"/>
    </source>
</evidence>
<protein>
    <recommendedName>
        <fullName evidence="1">diguanylate cyclase</fullName>
        <ecNumber evidence="1">2.7.7.65</ecNumber>
    </recommendedName>
</protein>
<feature type="coiled-coil region" evidence="3">
    <location>
        <begin position="103"/>
        <end position="130"/>
    </location>
</feature>
<dbReference type="InterPro" id="IPR000160">
    <property type="entry name" value="GGDEF_dom"/>
</dbReference>
<evidence type="ECO:0000256" key="1">
    <source>
        <dbReference type="ARBA" id="ARBA00012528"/>
    </source>
</evidence>
<name>A0A2W5ACG0_9SPHN</name>
<evidence type="ECO:0000313" key="5">
    <source>
        <dbReference type="EMBL" id="PZO92310.1"/>
    </source>
</evidence>
<gene>
    <name evidence="5" type="ORF">DI623_00460</name>
</gene>
<dbReference type="Proteomes" id="UP000249066">
    <property type="component" value="Unassembled WGS sequence"/>
</dbReference>
<dbReference type="InterPro" id="IPR043128">
    <property type="entry name" value="Rev_trsase/Diguanyl_cyclase"/>
</dbReference>
<dbReference type="FunFam" id="3.30.70.270:FF:000001">
    <property type="entry name" value="Diguanylate cyclase domain protein"/>
    <property type="match status" value="1"/>
</dbReference>
<dbReference type="CDD" id="cd01949">
    <property type="entry name" value="GGDEF"/>
    <property type="match status" value="1"/>
</dbReference>
<dbReference type="SUPFAM" id="SSF55073">
    <property type="entry name" value="Nucleotide cyclase"/>
    <property type="match status" value="1"/>
</dbReference>
<dbReference type="GO" id="GO:0043709">
    <property type="term" value="P:cell adhesion involved in single-species biofilm formation"/>
    <property type="evidence" value="ECO:0007669"/>
    <property type="project" value="TreeGrafter"/>
</dbReference>
<dbReference type="Gene3D" id="3.30.70.270">
    <property type="match status" value="1"/>
</dbReference>
<comment type="caution">
    <text evidence="5">The sequence shown here is derived from an EMBL/GenBank/DDBJ whole genome shotgun (WGS) entry which is preliminary data.</text>
</comment>
<dbReference type="AlphaFoldDB" id="A0A2W5ACG0"/>
<comment type="catalytic activity">
    <reaction evidence="2">
        <text>2 GTP = 3',3'-c-di-GMP + 2 diphosphate</text>
        <dbReference type="Rhea" id="RHEA:24898"/>
        <dbReference type="ChEBI" id="CHEBI:33019"/>
        <dbReference type="ChEBI" id="CHEBI:37565"/>
        <dbReference type="ChEBI" id="CHEBI:58805"/>
        <dbReference type="EC" id="2.7.7.65"/>
    </reaction>
</comment>
<sequence>MPSRSSVSAALRMVSQSDRLPMMMPTRGVVSVIPAPALNVRHSAGLRSGAFYWRPAALAMARSGSTAGNVAPILCVVHCSGYQSDSGSLPMMIEGVEVSAADAASVEAENKALRAAVEQLTARVAELEQLADTDTLTPLANRRCFLRELQRVAQQVSRYGHSAAVLFIDVDGLKSINDTHGHRTGDLALVHVARILRERIRTTDTVARIGGDEFGVLLDHVDEDTAREKALALREAIAANPLPGGLNLAVSIGIAPILPEDDSEAALALDRADGDMYGVKRTRKAA</sequence>
<reference evidence="5 6" key="1">
    <citation type="submission" date="2017-08" db="EMBL/GenBank/DDBJ databases">
        <title>Infants hospitalized years apart are colonized by the same room-sourced microbial strains.</title>
        <authorList>
            <person name="Brooks B."/>
            <person name="Olm M.R."/>
            <person name="Firek B.A."/>
            <person name="Baker R."/>
            <person name="Thomas B.C."/>
            <person name="Morowitz M.J."/>
            <person name="Banfield J.F."/>
        </authorList>
    </citation>
    <scope>NUCLEOTIDE SEQUENCE [LARGE SCALE GENOMIC DNA]</scope>
    <source>
        <strain evidence="5">S2_018_000_R2_101</strain>
    </source>
</reference>
<evidence type="ECO:0000259" key="4">
    <source>
        <dbReference type="PROSITE" id="PS50887"/>
    </source>
</evidence>
<dbReference type="PANTHER" id="PTHR45138:SF9">
    <property type="entry name" value="DIGUANYLATE CYCLASE DGCM-RELATED"/>
    <property type="match status" value="1"/>
</dbReference>
<dbReference type="NCBIfam" id="TIGR00254">
    <property type="entry name" value="GGDEF"/>
    <property type="match status" value="1"/>
</dbReference>
<proteinExistence type="predicted"/>
<dbReference type="GO" id="GO:1902201">
    <property type="term" value="P:negative regulation of bacterial-type flagellum-dependent cell motility"/>
    <property type="evidence" value="ECO:0007669"/>
    <property type="project" value="TreeGrafter"/>
</dbReference>
<dbReference type="Pfam" id="PF00990">
    <property type="entry name" value="GGDEF"/>
    <property type="match status" value="1"/>
</dbReference>
<dbReference type="EC" id="2.7.7.65" evidence="1"/>
<dbReference type="EMBL" id="QFNN01000001">
    <property type="protein sequence ID" value="PZO92310.1"/>
    <property type="molecule type" value="Genomic_DNA"/>
</dbReference>
<dbReference type="InterPro" id="IPR029787">
    <property type="entry name" value="Nucleotide_cyclase"/>
</dbReference>
<evidence type="ECO:0000256" key="2">
    <source>
        <dbReference type="ARBA" id="ARBA00034247"/>
    </source>
</evidence>
<accession>A0A2W5ACG0</accession>
<organism evidence="5 6">
    <name type="scientific">Sphingomonas sanxanigenens</name>
    <dbReference type="NCBI Taxonomy" id="397260"/>
    <lineage>
        <taxon>Bacteria</taxon>
        <taxon>Pseudomonadati</taxon>
        <taxon>Pseudomonadota</taxon>
        <taxon>Alphaproteobacteria</taxon>
        <taxon>Sphingomonadales</taxon>
        <taxon>Sphingomonadaceae</taxon>
        <taxon>Sphingomonas</taxon>
    </lineage>
</organism>
<dbReference type="PROSITE" id="PS50887">
    <property type="entry name" value="GGDEF"/>
    <property type="match status" value="1"/>
</dbReference>
<dbReference type="InterPro" id="IPR050469">
    <property type="entry name" value="Diguanylate_Cyclase"/>
</dbReference>
<dbReference type="SMART" id="SM00267">
    <property type="entry name" value="GGDEF"/>
    <property type="match status" value="1"/>
</dbReference>
<dbReference type="GO" id="GO:0052621">
    <property type="term" value="F:diguanylate cyclase activity"/>
    <property type="evidence" value="ECO:0007669"/>
    <property type="project" value="UniProtKB-EC"/>
</dbReference>
<dbReference type="PANTHER" id="PTHR45138">
    <property type="entry name" value="REGULATORY COMPONENTS OF SENSORY TRANSDUCTION SYSTEM"/>
    <property type="match status" value="1"/>
</dbReference>
<keyword evidence="3" id="KW-0175">Coiled coil</keyword>